<organism evidence="1 2">
    <name type="scientific">Phragmitibacter flavus</name>
    <dbReference type="NCBI Taxonomy" id="2576071"/>
    <lineage>
        <taxon>Bacteria</taxon>
        <taxon>Pseudomonadati</taxon>
        <taxon>Verrucomicrobiota</taxon>
        <taxon>Verrucomicrobiia</taxon>
        <taxon>Verrucomicrobiales</taxon>
        <taxon>Verrucomicrobiaceae</taxon>
        <taxon>Phragmitibacter</taxon>
    </lineage>
</organism>
<protein>
    <submittedName>
        <fullName evidence="1">Uncharacterized protein</fullName>
    </submittedName>
</protein>
<keyword evidence="2" id="KW-1185">Reference proteome</keyword>
<accession>A0A5R8KHB4</accession>
<name>A0A5R8KHB4_9BACT</name>
<dbReference type="RefSeq" id="WP_166442650.1">
    <property type="nucleotide sequence ID" value="NZ_VAUV01000004.1"/>
</dbReference>
<dbReference type="EMBL" id="VAUV01000004">
    <property type="protein sequence ID" value="TLD71631.1"/>
    <property type="molecule type" value="Genomic_DNA"/>
</dbReference>
<dbReference type="AlphaFoldDB" id="A0A5R8KHB4"/>
<proteinExistence type="predicted"/>
<reference evidence="1 2" key="1">
    <citation type="submission" date="2019-05" db="EMBL/GenBank/DDBJ databases">
        <title>Verrucobacter flavum gen. nov., sp. nov. a new member of the family Verrucomicrobiaceae.</title>
        <authorList>
            <person name="Szuroczki S."/>
            <person name="Abbaszade G."/>
            <person name="Szabo A."/>
            <person name="Felfoldi T."/>
            <person name="Schumann P."/>
            <person name="Boka K."/>
            <person name="Keki Z."/>
            <person name="Toumi M."/>
            <person name="Toth E."/>
        </authorList>
    </citation>
    <scope>NUCLEOTIDE SEQUENCE [LARGE SCALE GENOMIC DNA]</scope>
    <source>
        <strain evidence="1 2">MG-N-17</strain>
    </source>
</reference>
<evidence type="ECO:0000313" key="2">
    <source>
        <dbReference type="Proteomes" id="UP000306196"/>
    </source>
</evidence>
<gene>
    <name evidence="1" type="ORF">FEM03_05680</name>
</gene>
<evidence type="ECO:0000313" key="1">
    <source>
        <dbReference type="EMBL" id="TLD71631.1"/>
    </source>
</evidence>
<comment type="caution">
    <text evidence="1">The sequence shown here is derived from an EMBL/GenBank/DDBJ whole genome shotgun (WGS) entry which is preliminary data.</text>
</comment>
<sequence length="244" mass="27261">MWTPSRIESHSITLNLSASEQGCRTVHQVLCDDVIICNAVESIDWSDLPIQFFLCEDCLIPGCGGGGRVTIRYCNGEILIIPDFNAMLQGAWEETEYAPPPWMKKRGCLSFLPEHWNRLRSFCPAAPSLNAILPITTEELLRLYHFQSPRAFLPDYLTPTHVKWDLILCTNGPDSSADISNLKHLFSDPTSVSGHVFCIPAPDSYPVSAFLDLPSIAEWPIFSSEPEPVVSLSNTIHIKFLNTD</sequence>
<dbReference type="Proteomes" id="UP000306196">
    <property type="component" value="Unassembled WGS sequence"/>
</dbReference>